<keyword evidence="1 3" id="KW-0378">Hydrolase</keyword>
<evidence type="ECO:0000313" key="4">
    <source>
        <dbReference type="Proteomes" id="UP000002029"/>
    </source>
</evidence>
<accession>D2BCL0</accession>
<dbReference type="EMBL" id="CP001814">
    <property type="protein sequence ID" value="ACZ91830.1"/>
    <property type="molecule type" value="Genomic_DNA"/>
</dbReference>
<dbReference type="InterPro" id="IPR029058">
    <property type="entry name" value="AB_hydrolase_fold"/>
</dbReference>
<sequence length="283" mass="31160">MAMIRIGGTEFGFDEAGSGPAVVLVHAGCADRRMWDHQFRTLSERYRVIRYDWRGYGESGDATGEFAHHEDLLALLDAFGVDRAVLVGSSDGGKISLDAALTAPERVTALTLVAPGLSGYEWPPSMPARYRERVHGVIGVDRLRSYRAGEVETVDAAELEAYSEAETEFLVAGPGRTRDDLAPQVWELALKMDRLLNERSWTGPHGSERDLWPPAKGRLAEIEVPTLVVTGTADVPEILEVSDLLAREIRKARRVEFPETGHLPPLERPAEFTAALLDFLATL</sequence>
<dbReference type="eggNOG" id="COG0596">
    <property type="taxonomic scope" value="Bacteria"/>
</dbReference>
<dbReference type="PRINTS" id="PR00111">
    <property type="entry name" value="ABHYDROLASE"/>
</dbReference>
<dbReference type="InterPro" id="IPR000073">
    <property type="entry name" value="AB_hydrolase_1"/>
</dbReference>
<protein>
    <submittedName>
        <fullName evidence="3">Alpha/beta hydrolase fold protein</fullName>
    </submittedName>
</protein>
<organism evidence="3 4">
    <name type="scientific">Streptosporangium roseum (strain ATCC 12428 / DSM 43021 / JCM 3005 / KCTC 9067 / NCIMB 10171 / NRRL 2505 / NI 9100)</name>
    <dbReference type="NCBI Taxonomy" id="479432"/>
    <lineage>
        <taxon>Bacteria</taxon>
        <taxon>Bacillati</taxon>
        <taxon>Actinomycetota</taxon>
        <taxon>Actinomycetes</taxon>
        <taxon>Streptosporangiales</taxon>
        <taxon>Streptosporangiaceae</taxon>
        <taxon>Streptosporangium</taxon>
    </lineage>
</organism>
<dbReference type="SUPFAM" id="SSF53474">
    <property type="entry name" value="alpha/beta-Hydrolases"/>
    <property type="match status" value="1"/>
</dbReference>
<dbReference type="InterPro" id="IPR050266">
    <property type="entry name" value="AB_hydrolase_sf"/>
</dbReference>
<dbReference type="Pfam" id="PF00561">
    <property type="entry name" value="Abhydrolase_1"/>
    <property type="match status" value="1"/>
</dbReference>
<dbReference type="AlphaFoldDB" id="D2BCL0"/>
<dbReference type="Proteomes" id="UP000002029">
    <property type="component" value="Chromosome"/>
</dbReference>
<reference evidence="3 4" key="1">
    <citation type="journal article" date="2010" name="Stand. Genomic Sci.">
        <title>Complete genome sequence of Streptosporangium roseum type strain (NI 9100).</title>
        <authorList>
            <person name="Nolan M."/>
            <person name="Sikorski J."/>
            <person name="Jando M."/>
            <person name="Lucas S."/>
            <person name="Lapidus A."/>
            <person name="Glavina Del Rio T."/>
            <person name="Chen F."/>
            <person name="Tice H."/>
            <person name="Pitluck S."/>
            <person name="Cheng J.F."/>
            <person name="Chertkov O."/>
            <person name="Sims D."/>
            <person name="Meincke L."/>
            <person name="Brettin T."/>
            <person name="Han C."/>
            <person name="Detter J.C."/>
            <person name="Bruce D."/>
            <person name="Goodwin L."/>
            <person name="Land M."/>
            <person name="Hauser L."/>
            <person name="Chang Y.J."/>
            <person name="Jeffries C.D."/>
            <person name="Ivanova N."/>
            <person name="Mavromatis K."/>
            <person name="Mikhailova N."/>
            <person name="Chen A."/>
            <person name="Palaniappan K."/>
            <person name="Chain P."/>
            <person name="Rohde M."/>
            <person name="Goker M."/>
            <person name="Bristow J."/>
            <person name="Eisen J.A."/>
            <person name="Markowitz V."/>
            <person name="Hugenholtz P."/>
            <person name="Kyrpides N.C."/>
            <person name="Klenk H.P."/>
        </authorList>
    </citation>
    <scope>NUCLEOTIDE SEQUENCE [LARGE SCALE GENOMIC DNA]</scope>
    <source>
        <strain evidence="4">ATCC 12428 / DSM 43021 / JCM 3005 / NI 9100</strain>
    </source>
</reference>
<feature type="domain" description="AB hydrolase-1" evidence="2">
    <location>
        <begin position="20"/>
        <end position="269"/>
    </location>
</feature>
<evidence type="ECO:0000313" key="3">
    <source>
        <dbReference type="EMBL" id="ACZ91830.1"/>
    </source>
</evidence>
<dbReference type="GO" id="GO:0016787">
    <property type="term" value="F:hydrolase activity"/>
    <property type="evidence" value="ECO:0007669"/>
    <property type="project" value="UniProtKB-KW"/>
</dbReference>
<dbReference type="PANTHER" id="PTHR43798:SF31">
    <property type="entry name" value="AB HYDROLASE SUPERFAMILY PROTEIN YCLE"/>
    <property type="match status" value="1"/>
</dbReference>
<evidence type="ECO:0000259" key="2">
    <source>
        <dbReference type="Pfam" id="PF00561"/>
    </source>
</evidence>
<dbReference type="HOGENOM" id="CLU_020336_50_1_11"/>
<dbReference type="KEGG" id="sro:Sros_9212"/>
<gene>
    <name evidence="3" type="ordered locus">Sros_9212</name>
</gene>
<name>D2BCL0_STRRD</name>
<dbReference type="RefSeq" id="WP_012895556.1">
    <property type="nucleotide sequence ID" value="NC_013595.1"/>
</dbReference>
<dbReference type="Gene3D" id="3.40.50.1820">
    <property type="entry name" value="alpha/beta hydrolase"/>
    <property type="match status" value="1"/>
</dbReference>
<dbReference type="OrthoDB" id="495620at2"/>
<dbReference type="InterPro" id="IPR000639">
    <property type="entry name" value="Epox_hydrolase-like"/>
</dbReference>
<dbReference type="STRING" id="479432.Sros_9212"/>
<keyword evidence="4" id="KW-1185">Reference proteome</keyword>
<proteinExistence type="predicted"/>
<dbReference type="PRINTS" id="PR00412">
    <property type="entry name" value="EPOXHYDRLASE"/>
</dbReference>
<evidence type="ECO:0000256" key="1">
    <source>
        <dbReference type="ARBA" id="ARBA00022801"/>
    </source>
</evidence>
<dbReference type="PANTHER" id="PTHR43798">
    <property type="entry name" value="MONOACYLGLYCEROL LIPASE"/>
    <property type="match status" value="1"/>
</dbReference>
<dbReference type="GO" id="GO:0016020">
    <property type="term" value="C:membrane"/>
    <property type="evidence" value="ECO:0007669"/>
    <property type="project" value="TreeGrafter"/>
</dbReference>